<protein>
    <submittedName>
        <fullName evidence="3">Uncharacterized protein</fullName>
    </submittedName>
</protein>
<keyword evidence="2" id="KW-1133">Transmembrane helix</keyword>
<evidence type="ECO:0000313" key="3">
    <source>
        <dbReference type="EMBL" id="KAF2640160.1"/>
    </source>
</evidence>
<feature type="compositionally biased region" description="Pro residues" evidence="1">
    <location>
        <begin position="1"/>
        <end position="14"/>
    </location>
</feature>
<gene>
    <name evidence="3" type="ORF">P280DRAFT_549964</name>
</gene>
<keyword evidence="2" id="KW-0812">Transmembrane</keyword>
<feature type="transmembrane region" description="Helical" evidence="2">
    <location>
        <begin position="83"/>
        <end position="105"/>
    </location>
</feature>
<evidence type="ECO:0000313" key="4">
    <source>
        <dbReference type="Proteomes" id="UP000799753"/>
    </source>
</evidence>
<organism evidence="3 4">
    <name type="scientific">Massarina eburnea CBS 473.64</name>
    <dbReference type="NCBI Taxonomy" id="1395130"/>
    <lineage>
        <taxon>Eukaryota</taxon>
        <taxon>Fungi</taxon>
        <taxon>Dikarya</taxon>
        <taxon>Ascomycota</taxon>
        <taxon>Pezizomycotina</taxon>
        <taxon>Dothideomycetes</taxon>
        <taxon>Pleosporomycetidae</taxon>
        <taxon>Pleosporales</taxon>
        <taxon>Massarineae</taxon>
        <taxon>Massarinaceae</taxon>
        <taxon>Massarina</taxon>
    </lineage>
</organism>
<evidence type="ECO:0000256" key="1">
    <source>
        <dbReference type="SAM" id="MobiDB-lite"/>
    </source>
</evidence>
<keyword evidence="4" id="KW-1185">Reference proteome</keyword>
<accession>A0A6A6RXT2</accession>
<proteinExistence type="predicted"/>
<dbReference type="Proteomes" id="UP000799753">
    <property type="component" value="Unassembled WGS sequence"/>
</dbReference>
<reference evidence="3" key="1">
    <citation type="journal article" date="2020" name="Stud. Mycol.">
        <title>101 Dothideomycetes genomes: a test case for predicting lifestyles and emergence of pathogens.</title>
        <authorList>
            <person name="Haridas S."/>
            <person name="Albert R."/>
            <person name="Binder M."/>
            <person name="Bloem J."/>
            <person name="Labutti K."/>
            <person name="Salamov A."/>
            <person name="Andreopoulos B."/>
            <person name="Baker S."/>
            <person name="Barry K."/>
            <person name="Bills G."/>
            <person name="Bluhm B."/>
            <person name="Cannon C."/>
            <person name="Castanera R."/>
            <person name="Culley D."/>
            <person name="Daum C."/>
            <person name="Ezra D."/>
            <person name="Gonzalez J."/>
            <person name="Henrissat B."/>
            <person name="Kuo A."/>
            <person name="Liang C."/>
            <person name="Lipzen A."/>
            <person name="Lutzoni F."/>
            <person name="Magnuson J."/>
            <person name="Mondo S."/>
            <person name="Nolan M."/>
            <person name="Ohm R."/>
            <person name="Pangilinan J."/>
            <person name="Park H.-J."/>
            <person name="Ramirez L."/>
            <person name="Alfaro M."/>
            <person name="Sun H."/>
            <person name="Tritt A."/>
            <person name="Yoshinaga Y."/>
            <person name="Zwiers L.-H."/>
            <person name="Turgeon B."/>
            <person name="Goodwin S."/>
            <person name="Spatafora J."/>
            <person name="Crous P."/>
            <person name="Grigoriev I."/>
        </authorList>
    </citation>
    <scope>NUCLEOTIDE SEQUENCE</scope>
    <source>
        <strain evidence="3">CBS 473.64</strain>
    </source>
</reference>
<dbReference type="AlphaFoldDB" id="A0A6A6RXT2"/>
<evidence type="ECO:0000256" key="2">
    <source>
        <dbReference type="SAM" id="Phobius"/>
    </source>
</evidence>
<name>A0A6A6RXT2_9PLEO</name>
<dbReference type="EMBL" id="MU006785">
    <property type="protein sequence ID" value="KAF2640160.1"/>
    <property type="molecule type" value="Genomic_DNA"/>
</dbReference>
<feature type="region of interest" description="Disordered" evidence="1">
    <location>
        <begin position="1"/>
        <end position="35"/>
    </location>
</feature>
<sequence length="131" mass="14516">MAPNPNPNLIPIPIPHLTQPTPTNPPVSPREELNMSLGPKTVTTSIPTIHSFSPSALCTKTPEDGNICDEATAHEVGKYDSKYAVIAAAFTVVIAAAMYLVFWILSRKRRSMVKARKQKMKRREKDLPEHV</sequence>
<keyword evidence="2" id="KW-0472">Membrane</keyword>